<dbReference type="Proteomes" id="UP000606786">
    <property type="component" value="Unassembled WGS sequence"/>
</dbReference>
<evidence type="ECO:0000256" key="1">
    <source>
        <dbReference type="SAM" id="Phobius"/>
    </source>
</evidence>
<comment type="caution">
    <text evidence="2">The sequence shown here is derived from an EMBL/GenBank/DDBJ whole genome shotgun (WGS) entry which is preliminary data.</text>
</comment>
<keyword evidence="1" id="KW-1133">Transmembrane helix</keyword>
<accession>A0A811UY88</accession>
<keyword evidence="1" id="KW-0812">Transmembrane</keyword>
<feature type="transmembrane region" description="Helical" evidence="1">
    <location>
        <begin position="155"/>
        <end position="175"/>
    </location>
</feature>
<feature type="transmembrane region" description="Helical" evidence="1">
    <location>
        <begin position="60"/>
        <end position="86"/>
    </location>
</feature>
<feature type="transmembrane region" description="Helical" evidence="1">
    <location>
        <begin position="29"/>
        <end position="48"/>
    </location>
</feature>
<proteinExistence type="predicted"/>
<dbReference type="EMBL" id="CAJHJT010000034">
    <property type="protein sequence ID" value="CAD7003850.1"/>
    <property type="molecule type" value="Genomic_DNA"/>
</dbReference>
<keyword evidence="3" id="KW-1185">Reference proteome</keyword>
<evidence type="ECO:0000313" key="2">
    <source>
        <dbReference type="EMBL" id="CAD7003850.1"/>
    </source>
</evidence>
<name>A0A811UY88_CERCA</name>
<gene>
    <name evidence="2" type="ORF">CCAP1982_LOCUS12280</name>
</gene>
<sequence length="234" mass="27044">MTHTIKMNKKERKKELRTEVLETKTDSTVIYLLPVLAAQLASTLHFAFPLRTKYQMHEMFFLCRFLFLFLSFIFIYFIQLFLWILIRSHGMACTPVHTHIHTHTNIKMYICQERNFICALSVYSYLFSSIFFPHDKQNKQTFAHSRTPGFCRFRLCNACSFSGNFVSNIIIIIIITNDGYDNNSMGPCKCTNHNFCEPVTHAASRVACVGSLQKCCCGFLTCLLLVVVLLVEYA</sequence>
<dbReference type="AlphaFoldDB" id="A0A811UY88"/>
<protein>
    <submittedName>
        <fullName evidence="2">(Mediterranean fruit fly) hypothetical protein</fullName>
    </submittedName>
</protein>
<evidence type="ECO:0000313" key="3">
    <source>
        <dbReference type="Proteomes" id="UP000606786"/>
    </source>
</evidence>
<organism evidence="2 3">
    <name type="scientific">Ceratitis capitata</name>
    <name type="common">Mediterranean fruit fly</name>
    <name type="synonym">Tephritis capitata</name>
    <dbReference type="NCBI Taxonomy" id="7213"/>
    <lineage>
        <taxon>Eukaryota</taxon>
        <taxon>Metazoa</taxon>
        <taxon>Ecdysozoa</taxon>
        <taxon>Arthropoda</taxon>
        <taxon>Hexapoda</taxon>
        <taxon>Insecta</taxon>
        <taxon>Pterygota</taxon>
        <taxon>Neoptera</taxon>
        <taxon>Endopterygota</taxon>
        <taxon>Diptera</taxon>
        <taxon>Brachycera</taxon>
        <taxon>Muscomorpha</taxon>
        <taxon>Tephritoidea</taxon>
        <taxon>Tephritidae</taxon>
        <taxon>Ceratitis</taxon>
        <taxon>Ceratitis</taxon>
    </lineage>
</organism>
<keyword evidence="1" id="KW-0472">Membrane</keyword>
<feature type="transmembrane region" description="Helical" evidence="1">
    <location>
        <begin position="211"/>
        <end position="231"/>
    </location>
</feature>
<reference evidence="2" key="1">
    <citation type="submission" date="2020-11" db="EMBL/GenBank/DDBJ databases">
        <authorList>
            <person name="Whitehead M."/>
        </authorList>
    </citation>
    <scope>NUCLEOTIDE SEQUENCE</scope>
    <source>
        <strain evidence="2">EGII</strain>
    </source>
</reference>